<protein>
    <recommendedName>
        <fullName evidence="4">Lipoprotein</fullName>
    </recommendedName>
</protein>
<dbReference type="STRING" id="494026.PGLA_03115"/>
<evidence type="ECO:0008006" key="4">
    <source>
        <dbReference type="Google" id="ProtNLM"/>
    </source>
</evidence>
<reference evidence="2 3" key="1">
    <citation type="submission" date="2016-03" db="EMBL/GenBank/DDBJ databases">
        <title>Draft genome sequence of Paenibacillus glacialis DSM 22343.</title>
        <authorList>
            <person name="Shin S.-K."/>
            <person name="Yi H."/>
        </authorList>
    </citation>
    <scope>NUCLEOTIDE SEQUENCE [LARGE SCALE GENOMIC DNA]</scope>
    <source>
        <strain evidence="2 3">DSM 22343</strain>
    </source>
</reference>
<evidence type="ECO:0000313" key="2">
    <source>
        <dbReference type="EMBL" id="OAB45263.1"/>
    </source>
</evidence>
<dbReference type="PROSITE" id="PS51257">
    <property type="entry name" value="PROKAR_LIPOPROTEIN"/>
    <property type="match status" value="1"/>
</dbReference>
<keyword evidence="1" id="KW-0732">Signal</keyword>
<keyword evidence="3" id="KW-1185">Reference proteome</keyword>
<dbReference type="AlphaFoldDB" id="A0A168N0U1"/>
<accession>A0A168N0U1</accession>
<dbReference type="OrthoDB" id="2454533at2"/>
<comment type="caution">
    <text evidence="2">The sequence shown here is derived from an EMBL/GenBank/DDBJ whole genome shotgun (WGS) entry which is preliminary data.</text>
</comment>
<feature type="signal peptide" evidence="1">
    <location>
        <begin position="1"/>
        <end position="22"/>
    </location>
</feature>
<sequence>MKKIFPFILFILVILAGCTTNAADTVDTPLYAGKPLVIGIIGDSPAVRENNVEFKNITFKQLEEVNNQSSELDAIMIMKEHLSEAAESKYAKVYKNPSIPYFFIESTKSYVPFIIEELSYEEVPELDNLNYVTGYFNTGADENQFQSWGYGLYNDKVNESNIKNVYTQIFTTIASSKI</sequence>
<gene>
    <name evidence="2" type="ORF">PGLA_03115</name>
</gene>
<dbReference type="EMBL" id="LVJH01000003">
    <property type="protein sequence ID" value="OAB45263.1"/>
    <property type="molecule type" value="Genomic_DNA"/>
</dbReference>
<feature type="chain" id="PRO_5039543894" description="Lipoprotein" evidence="1">
    <location>
        <begin position="23"/>
        <end position="178"/>
    </location>
</feature>
<dbReference type="Proteomes" id="UP000076967">
    <property type="component" value="Unassembled WGS sequence"/>
</dbReference>
<organism evidence="2 3">
    <name type="scientific">Paenibacillus glacialis</name>
    <dbReference type="NCBI Taxonomy" id="494026"/>
    <lineage>
        <taxon>Bacteria</taxon>
        <taxon>Bacillati</taxon>
        <taxon>Bacillota</taxon>
        <taxon>Bacilli</taxon>
        <taxon>Bacillales</taxon>
        <taxon>Paenibacillaceae</taxon>
        <taxon>Paenibacillus</taxon>
    </lineage>
</organism>
<evidence type="ECO:0000313" key="3">
    <source>
        <dbReference type="Proteomes" id="UP000076967"/>
    </source>
</evidence>
<evidence type="ECO:0000256" key="1">
    <source>
        <dbReference type="SAM" id="SignalP"/>
    </source>
</evidence>
<proteinExistence type="predicted"/>
<dbReference type="RefSeq" id="WP_068528546.1">
    <property type="nucleotide sequence ID" value="NZ_LVJH01000003.1"/>
</dbReference>
<name>A0A168N0U1_9BACL</name>